<dbReference type="PANTHER" id="PTHR35936:SF25">
    <property type="entry name" value="ABC TRANSPORTER SUBSTRATE-BINDING PROTEIN"/>
    <property type="match status" value="1"/>
</dbReference>
<dbReference type="EMBL" id="QZCH01000009">
    <property type="protein sequence ID" value="RJG48119.1"/>
    <property type="molecule type" value="Genomic_DNA"/>
</dbReference>
<protein>
    <submittedName>
        <fullName evidence="4">ABC transporter substrate-binding protein</fullName>
    </submittedName>
</protein>
<dbReference type="InterPro" id="IPR001638">
    <property type="entry name" value="Solute-binding_3/MltF_N"/>
</dbReference>
<keyword evidence="5" id="KW-1185">Reference proteome</keyword>
<reference evidence="4 5" key="1">
    <citation type="submission" date="2018-09" db="EMBL/GenBank/DDBJ databases">
        <authorList>
            <person name="Wang F."/>
        </authorList>
    </citation>
    <scope>NUCLEOTIDE SEQUENCE [LARGE SCALE GENOMIC DNA]</scope>
    <source>
        <strain evidence="4 5">PLHSC7-2</strain>
    </source>
</reference>
<dbReference type="Gene3D" id="3.40.190.10">
    <property type="entry name" value="Periplasmic binding protein-like II"/>
    <property type="match status" value="2"/>
</dbReference>
<comment type="similarity">
    <text evidence="1">Belongs to the bacterial solute-binding protein 3 family.</text>
</comment>
<dbReference type="AlphaFoldDB" id="A0A418YFN7"/>
<reference evidence="4 5" key="2">
    <citation type="submission" date="2019-01" db="EMBL/GenBank/DDBJ databases">
        <title>Motilimonas pumilus sp. nov., isolated from the gut of sea cucumber (Apostichopus japonicus).</title>
        <authorList>
            <person name="Wang F.-Q."/>
            <person name="Ren L.-H."/>
            <person name="Lin Y.-W."/>
            <person name="Sun G.-H."/>
            <person name="Du Z.-J."/>
            <person name="Zhao J.-X."/>
            <person name="Liu X.-J."/>
            <person name="Liu L.-J."/>
        </authorList>
    </citation>
    <scope>NUCLEOTIDE SEQUENCE [LARGE SCALE GENOMIC DNA]</scope>
    <source>
        <strain evidence="4 5">PLHSC7-2</strain>
    </source>
</reference>
<feature type="domain" description="Solute-binding protein family 3/N-terminal" evidence="3">
    <location>
        <begin position="41"/>
        <end position="265"/>
    </location>
</feature>
<evidence type="ECO:0000313" key="5">
    <source>
        <dbReference type="Proteomes" id="UP000283255"/>
    </source>
</evidence>
<sequence length="267" mass="31070">MNRLMTRVPVSSIQRRRQIISRAVAGIFLTLFSHSLSARQNLSVATDQWPPFRILTQQNQFTGFDIELLHGLSKHTGIDFSVQRFPWARALKRMEYGQVNMMSGLAFTFERSQYIDYVKPAYFYCNPAFYIPKHSDYDIESYDDLYHHSVGYVIDSAYFEPFDSDQQIFKKGLATERQLINMLAKGRIAVMVGTDCQVDYEISDLKLWHKIKKAQYVPNSHVALYLGISKYYANEELKQKLREGLLTMFRNGEISALKLKYFGISQH</sequence>
<comment type="caution">
    <text evidence="4">The sequence shown here is derived from an EMBL/GenBank/DDBJ whole genome shotgun (WGS) entry which is preliminary data.</text>
</comment>
<organism evidence="4 5">
    <name type="scientific">Motilimonas pumila</name>
    <dbReference type="NCBI Taxonomy" id="2303987"/>
    <lineage>
        <taxon>Bacteria</taxon>
        <taxon>Pseudomonadati</taxon>
        <taxon>Pseudomonadota</taxon>
        <taxon>Gammaproteobacteria</taxon>
        <taxon>Alteromonadales</taxon>
        <taxon>Alteromonadales genera incertae sedis</taxon>
        <taxon>Motilimonas</taxon>
    </lineage>
</organism>
<evidence type="ECO:0000313" key="4">
    <source>
        <dbReference type="EMBL" id="RJG48119.1"/>
    </source>
</evidence>
<evidence type="ECO:0000256" key="1">
    <source>
        <dbReference type="ARBA" id="ARBA00010333"/>
    </source>
</evidence>
<accession>A0A418YFN7</accession>
<dbReference type="SMART" id="SM00062">
    <property type="entry name" value="PBPb"/>
    <property type="match status" value="1"/>
</dbReference>
<dbReference type="PANTHER" id="PTHR35936">
    <property type="entry name" value="MEMBRANE-BOUND LYTIC MUREIN TRANSGLYCOSYLASE F"/>
    <property type="match status" value="1"/>
</dbReference>
<dbReference type="Pfam" id="PF00497">
    <property type="entry name" value="SBP_bac_3"/>
    <property type="match status" value="1"/>
</dbReference>
<evidence type="ECO:0000259" key="3">
    <source>
        <dbReference type="SMART" id="SM00062"/>
    </source>
</evidence>
<name>A0A418YFN7_9GAMM</name>
<gene>
    <name evidence="4" type="ORF">D1Z90_08580</name>
</gene>
<proteinExistence type="inferred from homology"/>
<dbReference type="SUPFAM" id="SSF53850">
    <property type="entry name" value="Periplasmic binding protein-like II"/>
    <property type="match status" value="1"/>
</dbReference>
<dbReference type="Proteomes" id="UP000283255">
    <property type="component" value="Unassembled WGS sequence"/>
</dbReference>
<keyword evidence="2" id="KW-0732">Signal</keyword>
<evidence type="ECO:0000256" key="2">
    <source>
        <dbReference type="ARBA" id="ARBA00022729"/>
    </source>
</evidence>